<comment type="similarity">
    <text evidence="3">Belongs to the methyltransferase superfamily. LCMT family.</text>
</comment>
<dbReference type="GO" id="GO:0008175">
    <property type="term" value="F:tRNA methyltransferase activity"/>
    <property type="evidence" value="ECO:0007669"/>
    <property type="project" value="TreeGrafter"/>
</dbReference>
<dbReference type="GO" id="GO:0030488">
    <property type="term" value="P:tRNA methylation"/>
    <property type="evidence" value="ECO:0007669"/>
    <property type="project" value="TreeGrafter"/>
</dbReference>
<evidence type="ECO:0000259" key="16">
    <source>
        <dbReference type="PROSITE" id="PS51184"/>
    </source>
</evidence>
<dbReference type="Gene3D" id="6.10.140.1470">
    <property type="match status" value="1"/>
</dbReference>
<evidence type="ECO:0000256" key="7">
    <source>
        <dbReference type="ARBA" id="ARBA00022603"/>
    </source>
</evidence>
<evidence type="ECO:0000256" key="13">
    <source>
        <dbReference type="ARBA" id="ARBA00030231"/>
    </source>
</evidence>
<comment type="pathway">
    <text evidence="2">tRNA modification; wybutosine-tRNA(Phe) biosynthesis.</text>
</comment>
<comment type="caution">
    <text evidence="17">The sequence shown here is derived from an EMBL/GenBank/DDBJ whole genome shotgun (WGS) entry which is preliminary data.</text>
</comment>
<keyword evidence="8" id="KW-0808">Transferase</keyword>
<evidence type="ECO:0000256" key="2">
    <source>
        <dbReference type="ARBA" id="ARBA00004797"/>
    </source>
</evidence>
<accession>A0A9P8I2F5</accession>
<keyword evidence="10" id="KW-0819">tRNA processing</keyword>
<evidence type="ECO:0000256" key="6">
    <source>
        <dbReference type="ARBA" id="ARBA00018045"/>
    </source>
</evidence>
<dbReference type="Gene3D" id="2.120.10.80">
    <property type="entry name" value="Kelch-type beta propeller"/>
    <property type="match status" value="1"/>
</dbReference>
<dbReference type="EMBL" id="JAGHQL010000063">
    <property type="protein sequence ID" value="KAH0542015.1"/>
    <property type="molecule type" value="Genomic_DNA"/>
</dbReference>
<dbReference type="InterPro" id="IPR015915">
    <property type="entry name" value="Kelch-typ_b-propeller"/>
</dbReference>
<evidence type="ECO:0000256" key="12">
    <source>
        <dbReference type="ARBA" id="ARBA00029750"/>
    </source>
</evidence>
<evidence type="ECO:0000256" key="3">
    <source>
        <dbReference type="ARBA" id="ARBA00010703"/>
    </source>
</evidence>
<evidence type="ECO:0000256" key="10">
    <source>
        <dbReference type="ARBA" id="ARBA00022694"/>
    </source>
</evidence>
<sequence length="975" mass="108759">MLTLALLQTNNSSIVSKRSVERLYYPDEHFFRHFVKKPQRRSPTINRGYWLRMQALDDPLPFQCLAKYPEKCHNVKFVDVDYLKLMTKKCAVIAETEQLRRLLSGVELNSLGNVVLRSDQYFAVGCDLRELEELERVLAGEVDITQCLVLFTAEVSVTYMDVEAADALIKWAAGFHSSRFCLIEQFLPDGRKHPFADMMLRHFEKLSTPLRSIHKYPRMEDQQKRFRDAGWPLAVVHDLWKLWNMPEFLAAGQRMSLNAIEPFDEWEEFALFASHYFLLFAGRGTGNDETYGALLQEDPPPDNTAIELETVNISQVTFYSSAKQQGCRRFAAAVPLTDQAVAYQGGLGANSRLNSSELVSHDVGADNKIPSSLPGLQPRMCHTLTRLEEGRCLLVGGRASPDKALADCWIYDLSTDKWHQAEDIATPRYRHCAVGLPNSQVLVFGGKTSNGDVLGDCLVWTQNLGWKIVCMQGDIPPPCFGAAMIAAASSGILVGGMTAKETVLEGYWEWSFEMSTECALIKFRNTSSQFKDFARLESPFCRFGASLAWSPFGSGLLLVGGVHGTRMLRKNNEILLIDTTNHSIAALDLEFHTRRPLLIGCSVVSAPEAVMIIGGGAVCFSFGAFWNGGLWALPVAGRDENSWRFQEKTVDSNSADPAPMASPAAISHVQRASLKSGQDFERILNKAQPVILDGLDIGACTQNWSFAYLKERIGAARQVTVHKAEREHLDFQTKNFSYVSQSFGDFLDAVEGGQKLYLRSLSSEGPASRPTKFSQDFPEISNDFSLPPELDFVFQNAHSSPLRISGPVIMWLHYDVSHPDKHTVMANVLCQARGSKRLVLYPPDDVSHLCFTPGASSSSLNVFETTPETYPPLAHTHPYEAVLHPGDILFIPALWLHTASTTNGVSVSVNIFFKNLKSGYSVGKDVYGNRDLQPYENGRLGLARMVKSFEHLPAEVGKFYLKRLADELMQKANEF</sequence>
<dbReference type="Gene3D" id="3.40.50.150">
    <property type="entry name" value="Vaccinia Virus protein VP39"/>
    <property type="match status" value="1"/>
</dbReference>
<feature type="domain" description="JmjC" evidence="16">
    <location>
        <begin position="766"/>
        <end position="930"/>
    </location>
</feature>
<evidence type="ECO:0000256" key="9">
    <source>
        <dbReference type="ARBA" id="ARBA00022691"/>
    </source>
</evidence>
<evidence type="ECO:0000256" key="4">
    <source>
        <dbReference type="ARBA" id="ARBA00012155"/>
    </source>
</evidence>
<evidence type="ECO:0000256" key="15">
    <source>
        <dbReference type="ARBA" id="ARBA00049250"/>
    </source>
</evidence>
<dbReference type="InterPro" id="IPR011043">
    <property type="entry name" value="Gal_Oxase/kelch_b-propeller"/>
</dbReference>
<protein>
    <recommendedName>
        <fullName evidence="6">tRNA wybutosine-synthesizing protein 4</fullName>
        <ecNumber evidence="5">2.1.1.290</ecNumber>
        <ecNumber evidence="4">2.3.1.231</ecNumber>
    </recommendedName>
    <alternativeName>
        <fullName evidence="13">Leucine carboxyl methyltransferase 2</fullName>
    </alternativeName>
    <alternativeName>
        <fullName evidence="14">tRNA(Phe) (7-(3-amino-3-(methoxycarbonyl)propyl)wyosine(37)-N)-methoxycarbonyltransferase</fullName>
    </alternativeName>
    <alternativeName>
        <fullName evidence="12">tRNA(Phe) (7-(3-amino-3-carboxypropyl)wyosine(37)-O)-methyltransferase</fullName>
    </alternativeName>
</protein>
<dbReference type="EC" id="2.1.1.290" evidence="5"/>
<dbReference type="SUPFAM" id="SSF53335">
    <property type="entry name" value="S-adenosyl-L-methionine-dependent methyltransferases"/>
    <property type="match status" value="1"/>
</dbReference>
<dbReference type="InterPro" id="IPR041667">
    <property type="entry name" value="Cupin_8"/>
</dbReference>
<dbReference type="SUPFAM" id="SSF51197">
    <property type="entry name" value="Clavaminate synthase-like"/>
    <property type="match status" value="1"/>
</dbReference>
<evidence type="ECO:0000256" key="5">
    <source>
        <dbReference type="ARBA" id="ARBA00012779"/>
    </source>
</evidence>
<name>A0A9P8I2F5_9PEZI</name>
<keyword evidence="7" id="KW-0489">Methyltransferase</keyword>
<gene>
    <name evidence="17" type="ORF">FGG08_003564</name>
</gene>
<proteinExistence type="inferred from homology"/>
<evidence type="ECO:0000256" key="8">
    <source>
        <dbReference type="ARBA" id="ARBA00022679"/>
    </source>
</evidence>
<dbReference type="PANTHER" id="PTHR46529:SF1">
    <property type="entry name" value="TRNA WYBUTOSINE-SYNTHESIZING PROTEIN 4"/>
    <property type="match status" value="1"/>
</dbReference>
<dbReference type="SMART" id="SM00612">
    <property type="entry name" value="Kelch"/>
    <property type="match status" value="1"/>
</dbReference>
<evidence type="ECO:0000313" key="17">
    <source>
        <dbReference type="EMBL" id="KAH0542015.1"/>
    </source>
</evidence>
<dbReference type="Gene3D" id="2.60.120.650">
    <property type="entry name" value="Cupin"/>
    <property type="match status" value="1"/>
</dbReference>
<keyword evidence="9" id="KW-0949">S-adenosyl-L-methionine</keyword>
<comment type="catalytic activity">
    <reaction evidence="15">
        <text>7-[(3S)-(3-amino-3-methoxycarbonyl)propyl]wyosine(37) in tRNA(Phe) + S-adenosyl-L-methionine + CO2 = wybutosine(37) in tRNA(Phe) + S-adenosyl-L-homocysteine + 2 H(+)</text>
        <dbReference type="Rhea" id="RHEA:37119"/>
        <dbReference type="Rhea" id="RHEA-COMP:11844"/>
        <dbReference type="Rhea" id="RHEA-COMP:11847"/>
        <dbReference type="ChEBI" id="CHEBI:15378"/>
        <dbReference type="ChEBI" id="CHEBI:16526"/>
        <dbReference type="ChEBI" id="CHEBI:57856"/>
        <dbReference type="ChEBI" id="CHEBI:59789"/>
        <dbReference type="ChEBI" id="CHEBI:73544"/>
        <dbReference type="ChEBI" id="CHEBI:74275"/>
        <dbReference type="EC" id="2.3.1.231"/>
    </reaction>
</comment>
<evidence type="ECO:0000256" key="1">
    <source>
        <dbReference type="ARBA" id="ARBA00001806"/>
    </source>
</evidence>
<dbReference type="InterPro" id="IPR003347">
    <property type="entry name" value="JmjC_dom"/>
</dbReference>
<dbReference type="EC" id="2.3.1.231" evidence="4"/>
<dbReference type="GO" id="GO:0031591">
    <property type="term" value="P:wybutosine biosynthetic process"/>
    <property type="evidence" value="ECO:0007669"/>
    <property type="project" value="TreeGrafter"/>
</dbReference>
<comment type="catalytic activity">
    <reaction evidence="1">
        <text>7-[(3S)-3-amino-3-carboxypropyl]wyosine(37) in tRNA(Phe) + S-adenosyl-L-methionine = 7-[(3S)-(3-amino-3-methoxycarbonyl)propyl]wyosine(37) in tRNA(Phe) + S-adenosyl-L-homocysteine</text>
        <dbReference type="Rhea" id="RHEA:36903"/>
        <dbReference type="Rhea" id="RHEA-COMP:10379"/>
        <dbReference type="Rhea" id="RHEA-COMP:11844"/>
        <dbReference type="ChEBI" id="CHEBI:57856"/>
        <dbReference type="ChEBI" id="CHEBI:59789"/>
        <dbReference type="ChEBI" id="CHEBI:73543"/>
        <dbReference type="ChEBI" id="CHEBI:74275"/>
        <dbReference type="EC" id="2.1.1.290"/>
    </reaction>
</comment>
<dbReference type="FunFam" id="2.60.120.650:FF:000043">
    <property type="entry name" value="tRNA wybutosine-synthesizing protein 4"/>
    <property type="match status" value="1"/>
</dbReference>
<evidence type="ECO:0000313" key="18">
    <source>
        <dbReference type="Proteomes" id="UP000698800"/>
    </source>
</evidence>
<dbReference type="InterPro" id="IPR029063">
    <property type="entry name" value="SAM-dependent_MTases_sf"/>
</dbReference>
<dbReference type="PROSITE" id="PS51184">
    <property type="entry name" value="JMJC"/>
    <property type="match status" value="1"/>
</dbReference>
<dbReference type="AlphaFoldDB" id="A0A9P8I2F5"/>
<evidence type="ECO:0000256" key="14">
    <source>
        <dbReference type="ARBA" id="ARBA00030847"/>
    </source>
</evidence>
<dbReference type="Proteomes" id="UP000698800">
    <property type="component" value="Unassembled WGS sequence"/>
</dbReference>
<dbReference type="OrthoDB" id="47172at2759"/>
<dbReference type="InterPro" id="IPR006652">
    <property type="entry name" value="Kelch_1"/>
</dbReference>
<dbReference type="SUPFAM" id="SSF50965">
    <property type="entry name" value="Galactose oxidase, central domain"/>
    <property type="match status" value="1"/>
</dbReference>
<keyword evidence="18" id="KW-1185">Reference proteome</keyword>
<organism evidence="17 18">
    <name type="scientific">Glutinoglossum americanum</name>
    <dbReference type="NCBI Taxonomy" id="1670608"/>
    <lineage>
        <taxon>Eukaryota</taxon>
        <taxon>Fungi</taxon>
        <taxon>Dikarya</taxon>
        <taxon>Ascomycota</taxon>
        <taxon>Pezizomycotina</taxon>
        <taxon>Geoglossomycetes</taxon>
        <taxon>Geoglossales</taxon>
        <taxon>Geoglossaceae</taxon>
        <taxon>Glutinoglossum</taxon>
    </lineage>
</organism>
<evidence type="ECO:0000256" key="11">
    <source>
        <dbReference type="ARBA" id="ARBA00025588"/>
    </source>
</evidence>
<reference evidence="17" key="1">
    <citation type="submission" date="2021-03" db="EMBL/GenBank/DDBJ databases">
        <title>Comparative genomics and phylogenomic investigation of the class Geoglossomycetes provide insights into ecological specialization and systematics.</title>
        <authorList>
            <person name="Melie T."/>
            <person name="Pirro S."/>
            <person name="Miller A.N."/>
            <person name="Quandt A."/>
        </authorList>
    </citation>
    <scope>NUCLEOTIDE SEQUENCE</scope>
    <source>
        <strain evidence="17">GBOQ0MN5Z8</strain>
    </source>
</reference>
<dbReference type="Pfam" id="PF13418">
    <property type="entry name" value="Beta-prop_TYW4"/>
    <property type="match status" value="1"/>
</dbReference>
<dbReference type="PANTHER" id="PTHR46529">
    <property type="entry name" value="TRNA WYBUTOSINE-SYNTHESIZING PROTEIN 4"/>
    <property type="match status" value="1"/>
</dbReference>
<comment type="function">
    <text evidence="11">Probable S-adenosyl-L-methionine-dependent methyltransferase that acts as a component of the wybutosine biosynthesis pathway. Wybutosine is a hyper modified guanosine with a tricyclic base found at the 3'-position adjacent to the anticodon of eukaryotic phenylalanine tRNA. May methylate the carboxyl group of leucine residues to form alpha-leucine ester residues.</text>
</comment>
<dbReference type="Pfam" id="PF13621">
    <property type="entry name" value="Cupin_8"/>
    <property type="match status" value="1"/>
</dbReference>